<feature type="compositionally biased region" description="Basic and acidic residues" evidence="1">
    <location>
        <begin position="281"/>
        <end position="297"/>
    </location>
</feature>
<reference evidence="4 5" key="1">
    <citation type="submission" date="2019-02" db="EMBL/GenBank/DDBJ databases">
        <title>Deep-cultivation of Planctomycetes and their phenomic and genomic characterization uncovers novel biology.</title>
        <authorList>
            <person name="Wiegand S."/>
            <person name="Jogler M."/>
            <person name="Boedeker C."/>
            <person name="Pinto D."/>
            <person name="Vollmers J."/>
            <person name="Rivas-Marin E."/>
            <person name="Kohn T."/>
            <person name="Peeters S.H."/>
            <person name="Heuer A."/>
            <person name="Rast P."/>
            <person name="Oberbeckmann S."/>
            <person name="Bunk B."/>
            <person name="Jeske O."/>
            <person name="Meyerdierks A."/>
            <person name="Storesund J.E."/>
            <person name="Kallscheuer N."/>
            <person name="Luecker S."/>
            <person name="Lage O.M."/>
            <person name="Pohl T."/>
            <person name="Merkel B.J."/>
            <person name="Hornburger P."/>
            <person name="Mueller R.-W."/>
            <person name="Bruemmer F."/>
            <person name="Labrenz M."/>
            <person name="Spormann A.M."/>
            <person name="Op Den Camp H."/>
            <person name="Overmann J."/>
            <person name="Amann R."/>
            <person name="Jetten M.S.M."/>
            <person name="Mascher T."/>
            <person name="Medema M.H."/>
            <person name="Devos D.P."/>
            <person name="Kaster A.-K."/>
            <person name="Ovreas L."/>
            <person name="Rohde M."/>
            <person name="Galperin M.Y."/>
            <person name="Jogler C."/>
        </authorList>
    </citation>
    <scope>NUCLEOTIDE SEQUENCE [LARGE SCALE GENOMIC DNA]</scope>
    <source>
        <strain evidence="4 5">Pla52o</strain>
    </source>
</reference>
<accession>A0A5C6CML2</accession>
<dbReference type="EMBL" id="SJPT01000003">
    <property type="protein sequence ID" value="TWU24029.1"/>
    <property type="molecule type" value="Genomic_DNA"/>
</dbReference>
<dbReference type="Pfam" id="PF06439">
    <property type="entry name" value="3keto-disac_hyd"/>
    <property type="match status" value="1"/>
</dbReference>
<evidence type="ECO:0000256" key="1">
    <source>
        <dbReference type="SAM" id="MobiDB-lite"/>
    </source>
</evidence>
<feature type="signal peptide" evidence="2">
    <location>
        <begin position="1"/>
        <end position="41"/>
    </location>
</feature>
<evidence type="ECO:0000259" key="3">
    <source>
        <dbReference type="Pfam" id="PF06439"/>
    </source>
</evidence>
<feature type="chain" id="PRO_5022706098" description="3-keto-alpha-glucoside-1,2-lyase/3-keto-2-hydroxy-glucal hydratase domain-containing protein" evidence="2">
    <location>
        <begin position="42"/>
        <end position="297"/>
    </location>
</feature>
<feature type="compositionally biased region" description="Polar residues" evidence="1">
    <location>
        <begin position="77"/>
        <end position="86"/>
    </location>
</feature>
<evidence type="ECO:0000313" key="5">
    <source>
        <dbReference type="Proteomes" id="UP000316304"/>
    </source>
</evidence>
<organism evidence="4 5">
    <name type="scientific">Novipirellula galeiformis</name>
    <dbReference type="NCBI Taxonomy" id="2528004"/>
    <lineage>
        <taxon>Bacteria</taxon>
        <taxon>Pseudomonadati</taxon>
        <taxon>Planctomycetota</taxon>
        <taxon>Planctomycetia</taxon>
        <taxon>Pirellulales</taxon>
        <taxon>Pirellulaceae</taxon>
        <taxon>Novipirellula</taxon>
    </lineage>
</organism>
<dbReference type="GO" id="GO:0016787">
    <property type="term" value="F:hydrolase activity"/>
    <property type="evidence" value="ECO:0007669"/>
    <property type="project" value="InterPro"/>
</dbReference>
<feature type="region of interest" description="Disordered" evidence="1">
    <location>
        <begin position="278"/>
        <end position="297"/>
    </location>
</feature>
<dbReference type="RefSeq" id="WP_146594293.1">
    <property type="nucleotide sequence ID" value="NZ_SJPT01000003.1"/>
</dbReference>
<feature type="compositionally biased region" description="Polar residues" evidence="1">
    <location>
        <begin position="42"/>
        <end position="63"/>
    </location>
</feature>
<keyword evidence="2" id="KW-0732">Signal</keyword>
<feature type="region of interest" description="Disordered" evidence="1">
    <location>
        <begin position="38"/>
        <end position="96"/>
    </location>
</feature>
<dbReference type="AlphaFoldDB" id="A0A5C6CML2"/>
<feature type="domain" description="3-keto-alpha-glucoside-1,2-lyase/3-keto-2-hydroxy-glucal hydratase" evidence="3">
    <location>
        <begin position="135"/>
        <end position="273"/>
    </location>
</feature>
<dbReference type="Proteomes" id="UP000316304">
    <property type="component" value="Unassembled WGS sequence"/>
</dbReference>
<protein>
    <recommendedName>
        <fullName evidence="3">3-keto-alpha-glucoside-1,2-lyase/3-keto-2-hydroxy-glucal hydratase domain-containing protein</fullName>
    </recommendedName>
</protein>
<keyword evidence="5" id="KW-1185">Reference proteome</keyword>
<proteinExistence type="predicted"/>
<gene>
    <name evidence="4" type="ORF">Pla52o_19520</name>
</gene>
<dbReference type="Gene3D" id="2.60.120.560">
    <property type="entry name" value="Exo-inulinase, domain 1"/>
    <property type="match status" value="1"/>
</dbReference>
<comment type="caution">
    <text evidence="4">The sequence shown here is derived from an EMBL/GenBank/DDBJ whole genome shotgun (WGS) entry which is preliminary data.</text>
</comment>
<dbReference type="InterPro" id="IPR010496">
    <property type="entry name" value="AL/BT2_dom"/>
</dbReference>
<dbReference type="OrthoDB" id="282033at2"/>
<evidence type="ECO:0000313" key="4">
    <source>
        <dbReference type="EMBL" id="TWU24029.1"/>
    </source>
</evidence>
<evidence type="ECO:0000256" key="2">
    <source>
        <dbReference type="SAM" id="SignalP"/>
    </source>
</evidence>
<sequence precursor="true">MLYKLLYKFSVFTSKPSCRGVVLAAIAFSTLGLVGSDPVSAQPPTATASESEPSVVEQTGSEKTGSEKSKTADSQKKPNAQQDTAPKNNAKKAAEAKHIQWKPIEGSWVVCQFGGDGLVEIKGNSAKLAYGDPLTGIRWEGDVIRENYEVALEAQRVEGYDFFCGLTFPVGEANVSLILGGWGGGIMGISSIDGEDASQNPTTQFLNFDNDKWYRVRVRVTDKAIQCWLDDKKMIDQERQGHEFGIRAEMDQCEPFGVAAFQCDAELRNMRVRRLTPADFAETKQPEATDREEKDSK</sequence>
<name>A0A5C6CML2_9BACT</name>
<feature type="compositionally biased region" description="Basic and acidic residues" evidence="1">
    <location>
        <begin position="64"/>
        <end position="76"/>
    </location>
</feature>